<feature type="transmembrane region" description="Helical" evidence="1">
    <location>
        <begin position="45"/>
        <end position="63"/>
    </location>
</feature>
<proteinExistence type="predicted"/>
<protein>
    <recommendedName>
        <fullName evidence="4">Acid-resistance membrane protein</fullName>
    </recommendedName>
</protein>
<evidence type="ECO:0000256" key="1">
    <source>
        <dbReference type="SAM" id="Phobius"/>
    </source>
</evidence>
<reference evidence="2" key="1">
    <citation type="journal article" date="2023" name="J Glob Antimicrob Resist">
        <title>Emergence of NDM-1 and KPC-3 carbapenemases in Kluyvera cryocrescens: Investigating genetic heterogeneity and acquisition routes of blaNDM-1 in Enterobacterales species in Portugal.</title>
        <authorList>
            <person name="Loiodice M."/>
            <person name="Ribeiro M."/>
            <person name="Peixe L."/>
            <person name="Novais A."/>
        </authorList>
    </citation>
    <scope>NUCLEOTIDE SEQUENCE</scope>
    <source>
        <strain evidence="2">K629</strain>
    </source>
</reference>
<dbReference type="GeneID" id="99779951"/>
<dbReference type="EMBL" id="JAUEQX010000006">
    <property type="protein sequence ID" value="MDW3776631.1"/>
    <property type="molecule type" value="Genomic_DNA"/>
</dbReference>
<name>A0AAW9C2Y2_KLUCR</name>
<evidence type="ECO:0000313" key="2">
    <source>
        <dbReference type="EMBL" id="MDW3776631.1"/>
    </source>
</evidence>
<sequence>MNKKGFFWLGVKVWVKLSVSLAFCVLMILLIPTLGFDNTEDLKHTLTAISIFIITFSIIYLIYMGTCRKLRIKRRGFWIAGLLNVVLGLFIGYLTYPIIGFAVALLYAVVAFKIASHKIDGILEAS</sequence>
<evidence type="ECO:0008006" key="4">
    <source>
        <dbReference type="Google" id="ProtNLM"/>
    </source>
</evidence>
<dbReference type="AlphaFoldDB" id="A0AAW9C2Y2"/>
<dbReference type="RefSeq" id="WP_061285103.1">
    <property type="nucleotide sequence ID" value="NZ_CP134165.1"/>
</dbReference>
<comment type="caution">
    <text evidence="2">The sequence shown here is derived from an EMBL/GenBank/DDBJ whole genome shotgun (WGS) entry which is preliminary data.</text>
</comment>
<gene>
    <name evidence="2" type="ORF">QWU01_07365</name>
</gene>
<keyword evidence="1" id="KW-0812">Transmembrane</keyword>
<keyword evidence="1" id="KW-0472">Membrane</keyword>
<accession>A0AAW9C2Y2</accession>
<feature type="transmembrane region" description="Helical" evidence="1">
    <location>
        <begin position="75"/>
        <end position="92"/>
    </location>
</feature>
<evidence type="ECO:0000313" key="3">
    <source>
        <dbReference type="Proteomes" id="UP001276300"/>
    </source>
</evidence>
<dbReference type="Proteomes" id="UP001276300">
    <property type="component" value="Unassembled WGS sequence"/>
</dbReference>
<organism evidence="2 3">
    <name type="scientific">Kluyvera cryocrescens</name>
    <name type="common">Kluyvera citrophila</name>
    <dbReference type="NCBI Taxonomy" id="580"/>
    <lineage>
        <taxon>Bacteria</taxon>
        <taxon>Pseudomonadati</taxon>
        <taxon>Pseudomonadota</taxon>
        <taxon>Gammaproteobacteria</taxon>
        <taxon>Enterobacterales</taxon>
        <taxon>Enterobacteriaceae</taxon>
        <taxon>Kluyvera</taxon>
    </lineage>
</organism>
<keyword evidence="1" id="KW-1133">Transmembrane helix</keyword>